<dbReference type="SUPFAM" id="SSF47384">
    <property type="entry name" value="Homodimeric domain of signal transducing histidine kinase"/>
    <property type="match status" value="1"/>
</dbReference>
<dbReference type="PROSITE" id="PS50109">
    <property type="entry name" value="HIS_KIN"/>
    <property type="match status" value="1"/>
</dbReference>
<dbReference type="KEGG" id="lpav:PLANPX_3791"/>
<feature type="domain" description="Histidine kinase" evidence="11">
    <location>
        <begin position="254"/>
        <end position="458"/>
    </location>
</feature>
<dbReference type="InterPro" id="IPR003661">
    <property type="entry name" value="HisK_dim/P_dom"/>
</dbReference>
<dbReference type="CDD" id="cd00075">
    <property type="entry name" value="HATPase"/>
    <property type="match status" value="1"/>
</dbReference>
<keyword evidence="10" id="KW-1133">Transmembrane helix</keyword>
<feature type="transmembrane region" description="Helical" evidence="10">
    <location>
        <begin position="203"/>
        <end position="221"/>
    </location>
</feature>
<keyword evidence="13" id="KW-1185">Reference proteome</keyword>
<feature type="transmembrane region" description="Helical" evidence="10">
    <location>
        <begin position="87"/>
        <end position="106"/>
    </location>
</feature>
<dbReference type="AlphaFoldDB" id="A0A5K7XMD1"/>
<keyword evidence="10" id="KW-0472">Membrane</keyword>
<evidence type="ECO:0000313" key="13">
    <source>
        <dbReference type="Proteomes" id="UP000326837"/>
    </source>
</evidence>
<dbReference type="InterPro" id="IPR003594">
    <property type="entry name" value="HATPase_dom"/>
</dbReference>
<gene>
    <name evidence="12" type="ORF">PLANPX_3791</name>
</gene>
<evidence type="ECO:0000256" key="8">
    <source>
        <dbReference type="ARBA" id="ARBA00022777"/>
    </source>
</evidence>
<accession>A0A5K7XMD1</accession>
<evidence type="ECO:0000256" key="9">
    <source>
        <dbReference type="ARBA" id="ARBA00022840"/>
    </source>
</evidence>
<dbReference type="InterPro" id="IPR004358">
    <property type="entry name" value="Sig_transdc_His_kin-like_C"/>
</dbReference>
<dbReference type="Gene3D" id="1.10.287.130">
    <property type="match status" value="1"/>
</dbReference>
<dbReference type="GO" id="GO:0000155">
    <property type="term" value="F:phosphorelay sensor kinase activity"/>
    <property type="evidence" value="ECO:0007669"/>
    <property type="project" value="InterPro"/>
</dbReference>
<evidence type="ECO:0000256" key="3">
    <source>
        <dbReference type="ARBA" id="ARBA00012438"/>
    </source>
</evidence>
<dbReference type="InterPro" id="IPR036890">
    <property type="entry name" value="HATPase_C_sf"/>
</dbReference>
<evidence type="ECO:0000256" key="6">
    <source>
        <dbReference type="ARBA" id="ARBA00022679"/>
    </source>
</evidence>
<evidence type="ECO:0000256" key="2">
    <source>
        <dbReference type="ARBA" id="ARBA00004651"/>
    </source>
</evidence>
<keyword evidence="4" id="KW-1003">Cell membrane</keyword>
<dbReference type="CDD" id="cd00082">
    <property type="entry name" value="HisKA"/>
    <property type="match status" value="1"/>
</dbReference>
<name>A0A5K7XMD1_9BACT</name>
<keyword evidence="6" id="KW-0808">Transferase</keyword>
<keyword evidence="5" id="KW-0597">Phosphoprotein</keyword>
<dbReference type="Proteomes" id="UP000326837">
    <property type="component" value="Chromosome"/>
</dbReference>
<dbReference type="Gene3D" id="3.30.565.10">
    <property type="entry name" value="Histidine kinase-like ATPase, C-terminal domain"/>
    <property type="match status" value="1"/>
</dbReference>
<keyword evidence="10" id="KW-0812">Transmembrane</keyword>
<dbReference type="PANTHER" id="PTHR44936:SF10">
    <property type="entry name" value="SENSOR PROTEIN RSTB"/>
    <property type="match status" value="1"/>
</dbReference>
<dbReference type="EMBL" id="AP021861">
    <property type="protein sequence ID" value="BBO34179.1"/>
    <property type="molecule type" value="Genomic_DNA"/>
</dbReference>
<dbReference type="InterPro" id="IPR050980">
    <property type="entry name" value="2C_sensor_his_kinase"/>
</dbReference>
<evidence type="ECO:0000256" key="10">
    <source>
        <dbReference type="SAM" id="Phobius"/>
    </source>
</evidence>
<comment type="catalytic activity">
    <reaction evidence="1">
        <text>ATP + protein L-histidine = ADP + protein N-phospho-L-histidine.</text>
        <dbReference type="EC" id="2.7.13.3"/>
    </reaction>
</comment>
<keyword evidence="8" id="KW-0418">Kinase</keyword>
<feature type="transmembrane region" description="Helical" evidence="10">
    <location>
        <begin position="118"/>
        <end position="137"/>
    </location>
</feature>
<keyword evidence="9" id="KW-0067">ATP-binding</keyword>
<organism evidence="12 13">
    <name type="scientific">Lacipirellula parvula</name>
    <dbReference type="NCBI Taxonomy" id="2650471"/>
    <lineage>
        <taxon>Bacteria</taxon>
        <taxon>Pseudomonadati</taxon>
        <taxon>Planctomycetota</taxon>
        <taxon>Planctomycetia</taxon>
        <taxon>Pirellulales</taxon>
        <taxon>Lacipirellulaceae</taxon>
        <taxon>Lacipirellula</taxon>
    </lineage>
</organism>
<sequence length="458" mass="50321">MRFRHATRPKFILTPKIDMPFSSPFGPWRPAARVNYACFSWTGPKKHFDSPARERLFWLCRIRWGAFAGHFLFIAVAFYILNLSLRLTPFILVQAALALTNLGLHLSLRHHIAHLERLSACILTLDVLLLTVLLTSYGGYANPFSMMYLVHVVLASLLLGNVGTWGIATLSGISYGSLFMWYLPLPGMHMHHAESSTTFDLHLHGMLVAFILIACLIAGFISRMRRSVEQSERELTAMRSNEERLIALTQLAAGVAHELGTPLGSAMIVASELRASIDQMSSRDVADELDIMLTELTRCRTILGRMRAESGTLASQSNTDCTVEDLLKSAKALFPTRPISLSSPDRTAIVSIPFDSVLRSLSALISNAIDATSSGGRVSLTVFARPRWMEILVADDGPGMDHLTLKRAGEPFFTTKDPGRGTGLGLFLCRMFATRAGGNLQLSSKPGHGTVAILTIPQ</sequence>
<dbReference type="GO" id="GO:0005886">
    <property type="term" value="C:plasma membrane"/>
    <property type="evidence" value="ECO:0007669"/>
    <property type="project" value="UniProtKB-SubCell"/>
</dbReference>
<dbReference type="Pfam" id="PF02518">
    <property type="entry name" value="HATPase_c"/>
    <property type="match status" value="1"/>
</dbReference>
<feature type="transmembrane region" description="Helical" evidence="10">
    <location>
        <begin position="62"/>
        <end position="81"/>
    </location>
</feature>
<dbReference type="GO" id="GO:0005524">
    <property type="term" value="F:ATP binding"/>
    <property type="evidence" value="ECO:0007669"/>
    <property type="project" value="UniProtKB-KW"/>
</dbReference>
<reference evidence="13" key="1">
    <citation type="submission" date="2019-10" db="EMBL/GenBank/DDBJ databases">
        <title>Lacipirellula parvula gen. nov., sp. nov., representing a lineage of planctomycetes widespread in freshwater anoxic habitats, and description of the family Lacipirellulaceae.</title>
        <authorList>
            <person name="Dedysh S.N."/>
            <person name="Kulichevskaya I.S."/>
            <person name="Beletsky A.V."/>
            <person name="Rakitin A.L."/>
            <person name="Mardanov A.V."/>
            <person name="Ivanova A.A."/>
            <person name="Saltykova V.X."/>
            <person name="Rijpstra W.I.C."/>
            <person name="Sinninghe Damste J.S."/>
            <person name="Ravin N.V."/>
        </authorList>
    </citation>
    <scope>NUCLEOTIDE SEQUENCE [LARGE SCALE GENOMIC DNA]</scope>
    <source>
        <strain evidence="13">PX69</strain>
    </source>
</reference>
<evidence type="ECO:0000256" key="1">
    <source>
        <dbReference type="ARBA" id="ARBA00000085"/>
    </source>
</evidence>
<evidence type="ECO:0000259" key="11">
    <source>
        <dbReference type="PROSITE" id="PS50109"/>
    </source>
</evidence>
<dbReference type="SMART" id="SM00388">
    <property type="entry name" value="HisKA"/>
    <property type="match status" value="1"/>
</dbReference>
<keyword evidence="7" id="KW-0547">Nucleotide-binding</keyword>
<comment type="subcellular location">
    <subcellularLocation>
        <location evidence="2">Cell membrane</location>
        <topology evidence="2">Multi-pass membrane protein</topology>
    </subcellularLocation>
</comment>
<dbReference type="PANTHER" id="PTHR44936">
    <property type="entry name" value="SENSOR PROTEIN CREC"/>
    <property type="match status" value="1"/>
</dbReference>
<evidence type="ECO:0000256" key="5">
    <source>
        <dbReference type="ARBA" id="ARBA00022553"/>
    </source>
</evidence>
<dbReference type="EC" id="2.7.13.3" evidence="3"/>
<dbReference type="Pfam" id="PF00512">
    <property type="entry name" value="HisKA"/>
    <property type="match status" value="1"/>
</dbReference>
<dbReference type="SMART" id="SM00387">
    <property type="entry name" value="HATPase_c"/>
    <property type="match status" value="1"/>
</dbReference>
<evidence type="ECO:0000313" key="12">
    <source>
        <dbReference type="EMBL" id="BBO34179.1"/>
    </source>
</evidence>
<evidence type="ECO:0000256" key="7">
    <source>
        <dbReference type="ARBA" id="ARBA00022741"/>
    </source>
</evidence>
<evidence type="ECO:0000256" key="4">
    <source>
        <dbReference type="ARBA" id="ARBA00022475"/>
    </source>
</evidence>
<dbReference type="InterPro" id="IPR036097">
    <property type="entry name" value="HisK_dim/P_sf"/>
</dbReference>
<proteinExistence type="predicted"/>
<feature type="transmembrane region" description="Helical" evidence="10">
    <location>
        <begin position="165"/>
        <end position="183"/>
    </location>
</feature>
<protein>
    <recommendedName>
        <fullName evidence="3">histidine kinase</fullName>
        <ecNumber evidence="3">2.7.13.3</ecNumber>
    </recommendedName>
</protein>
<dbReference type="InterPro" id="IPR005467">
    <property type="entry name" value="His_kinase_dom"/>
</dbReference>
<dbReference type="PRINTS" id="PR00344">
    <property type="entry name" value="BCTRLSENSOR"/>
</dbReference>
<dbReference type="SUPFAM" id="SSF55874">
    <property type="entry name" value="ATPase domain of HSP90 chaperone/DNA topoisomerase II/histidine kinase"/>
    <property type="match status" value="1"/>
</dbReference>